<feature type="compositionally biased region" description="Low complexity" evidence="1">
    <location>
        <begin position="191"/>
        <end position="211"/>
    </location>
</feature>
<organism evidence="3 4">
    <name type="scientific">Thelonectria olida</name>
    <dbReference type="NCBI Taxonomy" id="1576542"/>
    <lineage>
        <taxon>Eukaryota</taxon>
        <taxon>Fungi</taxon>
        <taxon>Dikarya</taxon>
        <taxon>Ascomycota</taxon>
        <taxon>Pezizomycotina</taxon>
        <taxon>Sordariomycetes</taxon>
        <taxon>Hypocreomycetidae</taxon>
        <taxon>Hypocreales</taxon>
        <taxon>Nectriaceae</taxon>
        <taxon>Thelonectria</taxon>
    </lineage>
</organism>
<comment type="caution">
    <text evidence="3">The sequence shown here is derived from an EMBL/GenBank/DDBJ whole genome shotgun (WGS) entry which is preliminary data.</text>
</comment>
<protein>
    <submittedName>
        <fullName evidence="3">Uncharacterized protein</fullName>
    </submittedName>
</protein>
<feature type="compositionally biased region" description="Polar residues" evidence="1">
    <location>
        <begin position="239"/>
        <end position="256"/>
    </location>
</feature>
<dbReference type="Gene3D" id="2.60.120.260">
    <property type="entry name" value="Galactose-binding domain-like"/>
    <property type="match status" value="1"/>
</dbReference>
<proteinExistence type="predicted"/>
<feature type="compositionally biased region" description="Low complexity" evidence="1">
    <location>
        <begin position="298"/>
        <end position="341"/>
    </location>
</feature>
<dbReference type="Proteomes" id="UP000777438">
    <property type="component" value="Unassembled WGS sequence"/>
</dbReference>
<feature type="region of interest" description="Disordered" evidence="1">
    <location>
        <begin position="191"/>
        <end position="396"/>
    </location>
</feature>
<feature type="compositionally biased region" description="Low complexity" evidence="1">
    <location>
        <begin position="349"/>
        <end position="387"/>
    </location>
</feature>
<reference evidence="3 4" key="1">
    <citation type="journal article" date="2021" name="Nat. Commun.">
        <title>Genetic determinants of endophytism in the Arabidopsis root mycobiome.</title>
        <authorList>
            <person name="Mesny F."/>
            <person name="Miyauchi S."/>
            <person name="Thiergart T."/>
            <person name="Pickel B."/>
            <person name="Atanasova L."/>
            <person name="Karlsson M."/>
            <person name="Huettel B."/>
            <person name="Barry K.W."/>
            <person name="Haridas S."/>
            <person name="Chen C."/>
            <person name="Bauer D."/>
            <person name="Andreopoulos W."/>
            <person name="Pangilinan J."/>
            <person name="LaButti K."/>
            <person name="Riley R."/>
            <person name="Lipzen A."/>
            <person name="Clum A."/>
            <person name="Drula E."/>
            <person name="Henrissat B."/>
            <person name="Kohler A."/>
            <person name="Grigoriev I.V."/>
            <person name="Martin F.M."/>
            <person name="Hacquard S."/>
        </authorList>
    </citation>
    <scope>NUCLEOTIDE SEQUENCE [LARGE SCALE GENOMIC DNA]</scope>
    <source>
        <strain evidence="3 4">MPI-CAGE-CH-0241</strain>
    </source>
</reference>
<feature type="signal peptide" evidence="2">
    <location>
        <begin position="1"/>
        <end position="21"/>
    </location>
</feature>
<feature type="compositionally biased region" description="Low complexity" evidence="1">
    <location>
        <begin position="257"/>
        <end position="278"/>
    </location>
</feature>
<evidence type="ECO:0000313" key="3">
    <source>
        <dbReference type="EMBL" id="KAH6871413.1"/>
    </source>
</evidence>
<evidence type="ECO:0000256" key="2">
    <source>
        <dbReference type="SAM" id="SignalP"/>
    </source>
</evidence>
<name>A0A9P8VRF3_9HYPO</name>
<feature type="chain" id="PRO_5040317939" evidence="2">
    <location>
        <begin position="22"/>
        <end position="396"/>
    </location>
</feature>
<dbReference type="EMBL" id="JAGPYM010000055">
    <property type="protein sequence ID" value="KAH6871413.1"/>
    <property type="molecule type" value="Genomic_DNA"/>
</dbReference>
<accession>A0A9P8VRF3</accession>
<evidence type="ECO:0000313" key="4">
    <source>
        <dbReference type="Proteomes" id="UP000777438"/>
    </source>
</evidence>
<feature type="compositionally biased region" description="Polar residues" evidence="1">
    <location>
        <begin position="279"/>
        <end position="297"/>
    </location>
</feature>
<keyword evidence="4" id="KW-1185">Reference proteome</keyword>
<evidence type="ECO:0000256" key="1">
    <source>
        <dbReference type="SAM" id="MobiDB-lite"/>
    </source>
</evidence>
<dbReference type="AlphaFoldDB" id="A0A9P8VRF3"/>
<gene>
    <name evidence="3" type="ORF">B0T10DRAFT_260978</name>
</gene>
<sequence>MVKSLRAVLLSAGLLASSVAAKSDVPCSDAYSPNIVSDPSFEWDPSQTWQFSSADWTWAHDASNNHYATLSGNSPAQSVKQPISNLAIGATYTWSLNFYGYLGGQSSNSRVTCDFSLRWSDDGSADSQVATGSTYYKRGERDPSWGQLTGEWVATSNTAWFVFDMQCDYADSQFSVSVDNAAMKKVICGTGPELTPGTTPSNTPTTPVDTPYNTPTDIDSTAYDTPTTPSTPYQTPTDIDSTIYDTPTTPCSTPVNTPIDSTIYDTPTTPSTPYQTPTDIDSTIYDTPTTPCSTPVNTPIDSTIYDTPTTPSTPYHTPTDIDSTIYDTPTTPSTPYQTPTDINSTTYDTPTPVNTPSTTPSLSTRTPSTFFTSTYSSTPASSPTTTSRGRCGVKQH</sequence>
<keyword evidence="2" id="KW-0732">Signal</keyword>
<feature type="compositionally biased region" description="Low complexity" evidence="1">
    <location>
        <begin position="219"/>
        <end position="238"/>
    </location>
</feature>